<sequence>MVNEGLSELGPILLHHVPQSRSQRVLWLLHELGIPFDVRVWPFDKTLRGPEFLALNPAGRVPALEMDGRSLWETGAIIEVLCERTGRLGRAADHRERADWLIWVHFSETISQHAAALTQQHVALREEWMRSPTIMKLEAARVGKCFDALEARLKGDWLLTEFSAADVAVGQAVLMARRFHMVGERPRMAAWMSRLEARPAYRAACDEGQGLYAQDFYEVPHV</sequence>
<dbReference type="InterPro" id="IPR040079">
    <property type="entry name" value="Glutathione_S-Trfase"/>
</dbReference>
<dbReference type="SUPFAM" id="SSF47616">
    <property type="entry name" value="GST C-terminal domain-like"/>
    <property type="match status" value="1"/>
</dbReference>
<dbReference type="SFLD" id="SFLDG01150">
    <property type="entry name" value="Main.1:_Beta-like"/>
    <property type="match status" value="1"/>
</dbReference>
<dbReference type="InterPro" id="IPR010987">
    <property type="entry name" value="Glutathione-S-Trfase_C-like"/>
</dbReference>
<accession>A0ABQ4NRM9</accession>
<dbReference type="PROSITE" id="PS50404">
    <property type="entry name" value="GST_NTER"/>
    <property type="match status" value="1"/>
</dbReference>
<evidence type="ECO:0000313" key="3">
    <source>
        <dbReference type="EMBL" id="GIT96732.1"/>
    </source>
</evidence>
<dbReference type="SFLD" id="SFLDG00358">
    <property type="entry name" value="Main_(cytGST)"/>
    <property type="match status" value="1"/>
</dbReference>
<dbReference type="Gene3D" id="3.40.30.10">
    <property type="entry name" value="Glutaredoxin"/>
    <property type="match status" value="1"/>
</dbReference>
<keyword evidence="4" id="KW-1185">Reference proteome</keyword>
<dbReference type="EMBL" id="BPFH01000007">
    <property type="protein sequence ID" value="GIT96732.1"/>
    <property type="molecule type" value="Genomic_DNA"/>
</dbReference>
<organism evidence="3 4">
    <name type="scientific">Jannaschia pagri</name>
    <dbReference type="NCBI Taxonomy" id="2829797"/>
    <lineage>
        <taxon>Bacteria</taxon>
        <taxon>Pseudomonadati</taxon>
        <taxon>Pseudomonadota</taxon>
        <taxon>Alphaproteobacteria</taxon>
        <taxon>Rhodobacterales</taxon>
        <taxon>Roseobacteraceae</taxon>
        <taxon>Jannaschia</taxon>
    </lineage>
</organism>
<dbReference type="PANTHER" id="PTHR44051">
    <property type="entry name" value="GLUTATHIONE S-TRANSFERASE-RELATED"/>
    <property type="match status" value="1"/>
</dbReference>
<feature type="domain" description="GST N-terminal" evidence="1">
    <location>
        <begin position="9"/>
        <end position="89"/>
    </location>
</feature>
<dbReference type="PROSITE" id="PS50405">
    <property type="entry name" value="GST_CTER"/>
    <property type="match status" value="1"/>
</dbReference>
<dbReference type="SUPFAM" id="SSF52833">
    <property type="entry name" value="Thioredoxin-like"/>
    <property type="match status" value="1"/>
</dbReference>
<dbReference type="InterPro" id="IPR004045">
    <property type="entry name" value="Glutathione_S-Trfase_N"/>
</dbReference>
<dbReference type="InterPro" id="IPR036249">
    <property type="entry name" value="Thioredoxin-like_sf"/>
</dbReference>
<dbReference type="Pfam" id="PF13409">
    <property type="entry name" value="GST_N_2"/>
    <property type="match status" value="1"/>
</dbReference>
<dbReference type="Pfam" id="PF13410">
    <property type="entry name" value="GST_C_2"/>
    <property type="match status" value="1"/>
</dbReference>
<dbReference type="InterPro" id="IPR036282">
    <property type="entry name" value="Glutathione-S-Trfase_C_sf"/>
</dbReference>
<evidence type="ECO:0000259" key="2">
    <source>
        <dbReference type="PROSITE" id="PS50405"/>
    </source>
</evidence>
<comment type="caution">
    <text evidence="3">The sequence shown here is derived from an EMBL/GenBank/DDBJ whole genome shotgun (WGS) entry which is preliminary data.</text>
</comment>
<dbReference type="Proteomes" id="UP000786693">
    <property type="component" value="Unassembled WGS sequence"/>
</dbReference>
<dbReference type="Gene3D" id="1.20.1050.10">
    <property type="match status" value="1"/>
</dbReference>
<dbReference type="CDD" id="cd03046">
    <property type="entry name" value="GST_N_GTT1_like"/>
    <property type="match status" value="1"/>
</dbReference>
<name>A0ABQ4NRM9_9RHOB</name>
<reference evidence="3 4" key="1">
    <citation type="submission" date="2021-05" db="EMBL/GenBank/DDBJ databases">
        <title>Bacteria Genome sequencing.</title>
        <authorList>
            <person name="Takabe Y."/>
            <person name="Nakajima Y."/>
            <person name="Suzuki S."/>
            <person name="Shiozaki T."/>
        </authorList>
    </citation>
    <scope>NUCLEOTIDE SEQUENCE [LARGE SCALE GENOMIC DNA]</scope>
    <source>
        <strain evidence="3 4">AI_62</strain>
    </source>
</reference>
<evidence type="ECO:0000313" key="4">
    <source>
        <dbReference type="Proteomes" id="UP000786693"/>
    </source>
</evidence>
<feature type="domain" description="GST C-terminal" evidence="2">
    <location>
        <begin position="93"/>
        <end position="216"/>
    </location>
</feature>
<dbReference type="RefSeq" id="WP_220750226.1">
    <property type="nucleotide sequence ID" value="NZ_BPFH01000007.1"/>
</dbReference>
<protein>
    <submittedName>
        <fullName evidence="3">Glutathione S-transferase</fullName>
    </submittedName>
</protein>
<proteinExistence type="predicted"/>
<dbReference type="PANTHER" id="PTHR44051:SF9">
    <property type="entry name" value="GLUTATHIONE S-TRANSFERASE 1"/>
    <property type="match status" value="1"/>
</dbReference>
<dbReference type="SFLD" id="SFLDS00019">
    <property type="entry name" value="Glutathione_Transferase_(cytos"/>
    <property type="match status" value="1"/>
</dbReference>
<gene>
    <name evidence="3" type="ORF">JANAI62_33550</name>
</gene>
<evidence type="ECO:0000259" key="1">
    <source>
        <dbReference type="PROSITE" id="PS50404"/>
    </source>
</evidence>